<keyword evidence="4" id="KW-1185">Reference proteome</keyword>
<evidence type="ECO:0000313" key="3">
    <source>
        <dbReference type="EMBL" id="EEA23830.1"/>
    </source>
</evidence>
<feature type="compositionally biased region" description="Basic and acidic residues" evidence="2">
    <location>
        <begin position="96"/>
        <end position="123"/>
    </location>
</feature>
<feature type="region of interest" description="Disordered" evidence="2">
    <location>
        <begin position="27"/>
        <end position="123"/>
    </location>
</feature>
<accession>B6QDP4</accession>
<dbReference type="PhylomeDB" id="B6QDP4"/>
<feature type="compositionally biased region" description="Basic and acidic residues" evidence="2">
    <location>
        <begin position="28"/>
        <end position="39"/>
    </location>
</feature>
<reference evidence="4" key="1">
    <citation type="journal article" date="2015" name="Genome Announc.">
        <title>Genome sequence of the AIDS-associated pathogen Penicillium marneffei (ATCC18224) and its near taxonomic relative Talaromyces stipitatus (ATCC10500).</title>
        <authorList>
            <person name="Nierman W.C."/>
            <person name="Fedorova-Abrams N.D."/>
            <person name="Andrianopoulos A."/>
        </authorList>
    </citation>
    <scope>NUCLEOTIDE SEQUENCE [LARGE SCALE GENOMIC DNA]</scope>
    <source>
        <strain evidence="4">ATCC 18224 / CBS 334.59 / QM 7333</strain>
    </source>
</reference>
<protein>
    <submittedName>
        <fullName evidence="3">Uncharacterized protein</fullName>
    </submittedName>
</protein>
<dbReference type="HOGENOM" id="CLU_040458_1_0_1"/>
<gene>
    <name evidence="3" type="ORF">PMAA_078570</name>
</gene>
<proteinExistence type="predicted"/>
<dbReference type="OrthoDB" id="4156714at2759"/>
<evidence type="ECO:0000313" key="4">
    <source>
        <dbReference type="Proteomes" id="UP000001294"/>
    </source>
</evidence>
<dbReference type="VEuPathDB" id="FungiDB:PMAA_078570"/>
<dbReference type="Proteomes" id="UP000001294">
    <property type="component" value="Unassembled WGS sequence"/>
</dbReference>
<sequence length="513" mass="58061">MSGTPWADSINCCFLCSAIDLQTKLPKNRTERQTAREARGNPSEIQNPPIAEANEDIASQRASISRRRDALSSTATSAATTRQHSDGIRKHTATHNQEDVQQKTSAESKKDKQTVEEPRLSGRIENEQEEKLEQLQAQLKRMSMEQSRLHSQLYQAQQKEKNMVREFNTRLNRYQLENQELSEHLQAKREESKQLRISYASLQETLDEIQERAFRSMNKGGWTAPEDGKVRDNFLRLEEKIKKWAKTNAFQNVSGRNLDHLTVAQKQEVIESLSGYCVSGNWDQIIQMMAPAVAKKVPYLFAQAMLSKDIFGGIFENPFFTLDVLGEAKFPASSQLFGLYRAMLEIDETEAHTWRAQMLRILQTPNRVSKSDIAFGGRLEAGLSRMAEQRSDQFLSGSVKYLLSTSGGNDQSVKKALADIYTFAGQLSLSVWTQRSFLDCPKLQHNVCFVNGHELMSAHAIHRLDDEEDTRLDGHSIIAIIQPAVLAFGNDDAEHYEQHKVWAGAIVLVDEST</sequence>
<name>B6QDP4_TALMQ</name>
<evidence type="ECO:0000256" key="2">
    <source>
        <dbReference type="SAM" id="MobiDB-lite"/>
    </source>
</evidence>
<feature type="compositionally biased region" description="Low complexity" evidence="2">
    <location>
        <begin position="71"/>
        <end position="82"/>
    </location>
</feature>
<evidence type="ECO:0000256" key="1">
    <source>
        <dbReference type="SAM" id="Coils"/>
    </source>
</evidence>
<feature type="coiled-coil region" evidence="1">
    <location>
        <begin position="125"/>
        <end position="212"/>
    </location>
</feature>
<dbReference type="AlphaFoldDB" id="B6QDP4"/>
<keyword evidence="1" id="KW-0175">Coiled coil</keyword>
<dbReference type="EMBL" id="DS995901">
    <property type="protein sequence ID" value="EEA23830.1"/>
    <property type="molecule type" value="Genomic_DNA"/>
</dbReference>
<organism evidence="3 4">
    <name type="scientific">Talaromyces marneffei (strain ATCC 18224 / CBS 334.59 / QM 7333)</name>
    <name type="common">Penicillium marneffei</name>
    <dbReference type="NCBI Taxonomy" id="441960"/>
    <lineage>
        <taxon>Eukaryota</taxon>
        <taxon>Fungi</taxon>
        <taxon>Dikarya</taxon>
        <taxon>Ascomycota</taxon>
        <taxon>Pezizomycotina</taxon>
        <taxon>Eurotiomycetes</taxon>
        <taxon>Eurotiomycetidae</taxon>
        <taxon>Eurotiales</taxon>
        <taxon>Trichocomaceae</taxon>
        <taxon>Talaromyces</taxon>
        <taxon>Talaromyces sect. Talaromyces</taxon>
    </lineage>
</organism>